<name>A0A1I7XM56_HETBA</name>
<accession>A0A1I7XM56</accession>
<keyword evidence="1" id="KW-1185">Reference proteome</keyword>
<protein>
    <submittedName>
        <fullName evidence="2">Uncharacterized protein</fullName>
    </submittedName>
</protein>
<evidence type="ECO:0000313" key="2">
    <source>
        <dbReference type="WBParaSite" id="Hba_18867"/>
    </source>
</evidence>
<reference evidence="2" key="1">
    <citation type="submission" date="2016-11" db="UniProtKB">
        <authorList>
            <consortium name="WormBaseParasite"/>
        </authorList>
    </citation>
    <scope>IDENTIFICATION</scope>
</reference>
<dbReference type="AlphaFoldDB" id="A0A1I7XM56"/>
<dbReference type="Proteomes" id="UP000095283">
    <property type="component" value="Unplaced"/>
</dbReference>
<organism evidence="1 2">
    <name type="scientific">Heterorhabditis bacteriophora</name>
    <name type="common">Entomopathogenic nematode worm</name>
    <dbReference type="NCBI Taxonomy" id="37862"/>
    <lineage>
        <taxon>Eukaryota</taxon>
        <taxon>Metazoa</taxon>
        <taxon>Ecdysozoa</taxon>
        <taxon>Nematoda</taxon>
        <taxon>Chromadorea</taxon>
        <taxon>Rhabditida</taxon>
        <taxon>Rhabditina</taxon>
        <taxon>Rhabditomorpha</taxon>
        <taxon>Strongyloidea</taxon>
        <taxon>Heterorhabditidae</taxon>
        <taxon>Heterorhabditis</taxon>
    </lineage>
</organism>
<sequence length="329" mass="36884">MDSAVSQENSPCGEIFEINDFTVVTELERFVVAIEALIQEWGLSGFRPCRKYGKVRIAWLIQLTLLEVGFCFSSQHLQGGLKNAEWISKSEIVRFGESNKLRVTYYYPDVVEGSYVAKIPTDDDGYLPACAHDMISAETDFVYRSNITSMGSHLRKGQARHQHLGGLLDMFKEHVKCPISLLDAPDIRVSVQFEYIVKVKPKGFLFDDTSGNFIDVTQMPFGSVEHPIDEFKLIAVWPNLKEEMIHENNNSGYIALFKCHTDLELLNAFNWLASVNFVPVEGILSMNAFDHLTDGGIHTLKFGPSSGQSITNPGGILMDQTLLPIKKVT</sequence>
<proteinExistence type="predicted"/>
<dbReference type="WBParaSite" id="Hba_18867">
    <property type="protein sequence ID" value="Hba_18867"/>
    <property type="gene ID" value="Hba_18867"/>
</dbReference>
<evidence type="ECO:0000313" key="1">
    <source>
        <dbReference type="Proteomes" id="UP000095283"/>
    </source>
</evidence>